<comment type="caution">
    <text evidence="1">The sequence shown here is derived from an EMBL/GenBank/DDBJ whole genome shotgun (WGS) entry which is preliminary data.</text>
</comment>
<keyword evidence="2" id="KW-1185">Reference proteome</keyword>
<name>A0A8X6QQD1_NEPPI</name>
<gene>
    <name evidence="1" type="ORF">NPIL_452131</name>
</gene>
<dbReference type="AlphaFoldDB" id="A0A8X6QQD1"/>
<reference evidence="1" key="1">
    <citation type="submission" date="2020-08" db="EMBL/GenBank/DDBJ databases">
        <title>Multicomponent nature underlies the extraordinary mechanical properties of spider dragline silk.</title>
        <authorList>
            <person name="Kono N."/>
            <person name="Nakamura H."/>
            <person name="Mori M."/>
            <person name="Yoshida Y."/>
            <person name="Ohtoshi R."/>
            <person name="Malay A.D."/>
            <person name="Moran D.A.P."/>
            <person name="Tomita M."/>
            <person name="Numata K."/>
            <person name="Arakawa K."/>
        </authorList>
    </citation>
    <scope>NUCLEOTIDE SEQUENCE</scope>
</reference>
<sequence>MWRKVGDLGGYVIKDKSLSPTLLFYGSSSIKKHVHEKTNGLPPAETRKLCCTYAFGEMTKFATSPDNCYLLPFFQQRIKSHTTL</sequence>
<accession>A0A8X6QQD1</accession>
<proteinExistence type="predicted"/>
<organism evidence="1 2">
    <name type="scientific">Nephila pilipes</name>
    <name type="common">Giant wood spider</name>
    <name type="synonym">Nephila maculata</name>
    <dbReference type="NCBI Taxonomy" id="299642"/>
    <lineage>
        <taxon>Eukaryota</taxon>
        <taxon>Metazoa</taxon>
        <taxon>Ecdysozoa</taxon>
        <taxon>Arthropoda</taxon>
        <taxon>Chelicerata</taxon>
        <taxon>Arachnida</taxon>
        <taxon>Araneae</taxon>
        <taxon>Araneomorphae</taxon>
        <taxon>Entelegynae</taxon>
        <taxon>Araneoidea</taxon>
        <taxon>Nephilidae</taxon>
        <taxon>Nephila</taxon>
    </lineage>
</organism>
<evidence type="ECO:0000313" key="1">
    <source>
        <dbReference type="EMBL" id="GFU38535.1"/>
    </source>
</evidence>
<protein>
    <submittedName>
        <fullName evidence="1">Uncharacterized protein</fullName>
    </submittedName>
</protein>
<evidence type="ECO:0000313" key="2">
    <source>
        <dbReference type="Proteomes" id="UP000887013"/>
    </source>
</evidence>
<dbReference type="Proteomes" id="UP000887013">
    <property type="component" value="Unassembled WGS sequence"/>
</dbReference>
<dbReference type="EMBL" id="BMAW01084376">
    <property type="protein sequence ID" value="GFU38535.1"/>
    <property type="molecule type" value="Genomic_DNA"/>
</dbReference>